<dbReference type="Proteomes" id="UP001190700">
    <property type="component" value="Unassembled WGS sequence"/>
</dbReference>
<feature type="domain" description="Serine aminopeptidase S33" evidence="2">
    <location>
        <begin position="162"/>
        <end position="205"/>
    </location>
</feature>
<evidence type="ECO:0000259" key="2">
    <source>
        <dbReference type="Pfam" id="PF12146"/>
    </source>
</evidence>
<comment type="caution">
    <text evidence="3">The sequence shown here is derived from an EMBL/GenBank/DDBJ whole genome shotgun (WGS) entry which is preliminary data.</text>
</comment>
<protein>
    <recommendedName>
        <fullName evidence="2">Serine aminopeptidase S33 domain-containing protein</fullName>
    </recommendedName>
</protein>
<dbReference type="InterPro" id="IPR029058">
    <property type="entry name" value="AB_hydrolase_fold"/>
</dbReference>
<dbReference type="Gene3D" id="3.40.50.1820">
    <property type="entry name" value="alpha/beta hydrolase"/>
    <property type="match status" value="1"/>
</dbReference>
<gene>
    <name evidence="3" type="ORF">CYMTET_20828</name>
</gene>
<sequence>ADGLDFTPADEPSWLSSERGNRAHDRIRSDTPWVLQLQLNSPVERQGLRVERLRLMSGGFLGLAELDTVTVQQPSKGPQEPGGGNRWVMWFVGNGEFYEADQLSAKLRLAKDLGVKYFDLQPARRGHFSGAAVLLSSGPRRPCSRRVDTWPPVILCGLRPCLVSDMDAFLEDLTRHGARPEHVLLFGHSMGGAVATELAARYSPYSPVVSKQSFSSLSLEASLILPLMLGSAGRVLAPLVGILLPFVFGGPLNLTPFDSARRWARIRSPHKLLVFHRQDEVIPMEASVLVGLRRNRTLGDTTCVELKGNCRTPHNEDWAVHSHEEYQETIALMRTALDIP</sequence>
<evidence type="ECO:0000256" key="1">
    <source>
        <dbReference type="SAM" id="MobiDB-lite"/>
    </source>
</evidence>
<name>A0AAE0G394_9CHLO</name>
<evidence type="ECO:0000313" key="3">
    <source>
        <dbReference type="EMBL" id="KAK3270787.1"/>
    </source>
</evidence>
<dbReference type="Pfam" id="PF12146">
    <property type="entry name" value="Hydrolase_4"/>
    <property type="match status" value="1"/>
</dbReference>
<keyword evidence="4" id="KW-1185">Reference proteome</keyword>
<dbReference type="InterPro" id="IPR022742">
    <property type="entry name" value="Hydrolase_4"/>
</dbReference>
<proteinExistence type="predicted"/>
<dbReference type="AlphaFoldDB" id="A0AAE0G394"/>
<feature type="region of interest" description="Disordered" evidence="1">
    <location>
        <begin position="1"/>
        <end position="23"/>
    </location>
</feature>
<accession>A0AAE0G394</accession>
<dbReference type="SUPFAM" id="SSF53474">
    <property type="entry name" value="alpha/beta-Hydrolases"/>
    <property type="match status" value="1"/>
</dbReference>
<reference evidence="3 4" key="1">
    <citation type="journal article" date="2015" name="Genome Biol. Evol.">
        <title>Comparative Genomics of a Bacterivorous Green Alga Reveals Evolutionary Causalities and Consequences of Phago-Mixotrophic Mode of Nutrition.</title>
        <authorList>
            <person name="Burns J.A."/>
            <person name="Paasch A."/>
            <person name="Narechania A."/>
            <person name="Kim E."/>
        </authorList>
    </citation>
    <scope>NUCLEOTIDE SEQUENCE [LARGE SCALE GENOMIC DNA]</scope>
    <source>
        <strain evidence="3 4">PLY_AMNH</strain>
    </source>
</reference>
<feature type="non-terminal residue" evidence="3">
    <location>
        <position position="1"/>
    </location>
</feature>
<dbReference type="EMBL" id="LGRX02010193">
    <property type="protein sequence ID" value="KAK3270787.1"/>
    <property type="molecule type" value="Genomic_DNA"/>
</dbReference>
<organism evidence="3 4">
    <name type="scientific">Cymbomonas tetramitiformis</name>
    <dbReference type="NCBI Taxonomy" id="36881"/>
    <lineage>
        <taxon>Eukaryota</taxon>
        <taxon>Viridiplantae</taxon>
        <taxon>Chlorophyta</taxon>
        <taxon>Pyramimonadophyceae</taxon>
        <taxon>Pyramimonadales</taxon>
        <taxon>Pyramimonadaceae</taxon>
        <taxon>Cymbomonas</taxon>
    </lineage>
</organism>
<evidence type="ECO:0000313" key="4">
    <source>
        <dbReference type="Proteomes" id="UP001190700"/>
    </source>
</evidence>